<evidence type="ECO:0000313" key="4">
    <source>
        <dbReference type="Proteomes" id="UP000051735"/>
    </source>
</evidence>
<sequence length="272" mass="31407">MEKQVTIETLTILGILVIQGVYAIVSLKLNLQLQTTLLEKAEQQKLKDVNHQLEKNNKQLKDYATSLEKDEDRLRRFKHDYRNILNGLKIAAQKDDSKALIKQLDEYSQNHFDENTLSKFKDVHHIHNDMIKSIIITKLAKIYDDKIPYRFSCEKDIIDFPFISKDEELDIVRIIGIAFDNAIEASEGLKNAQIEAMLYQSEGNLEFIIRNKIDQVDKDQILKAGFTTKNDHNGLGLSNAMEIANKYFENIMVDVDTKGEWFTFSLVLLPTN</sequence>
<organism evidence="3 4">
    <name type="scientific">Lactobacillus intestinalis DSM 6629</name>
    <dbReference type="NCBI Taxonomy" id="1423761"/>
    <lineage>
        <taxon>Bacteria</taxon>
        <taxon>Bacillati</taxon>
        <taxon>Bacillota</taxon>
        <taxon>Bacilli</taxon>
        <taxon>Lactobacillales</taxon>
        <taxon>Lactobacillaceae</taxon>
        <taxon>Lactobacillus</taxon>
    </lineage>
</organism>
<dbReference type="Gene3D" id="3.30.565.10">
    <property type="entry name" value="Histidine kinase-like ATPase, C-terminal domain"/>
    <property type="match status" value="1"/>
</dbReference>
<keyword evidence="1" id="KW-0175">Coiled coil</keyword>
<evidence type="ECO:0000259" key="2">
    <source>
        <dbReference type="Pfam" id="PF14501"/>
    </source>
</evidence>
<reference evidence="3 4" key="1">
    <citation type="journal article" date="2015" name="Genome Announc.">
        <title>Expanding the biotechnology potential of lactobacilli through comparative genomics of 213 strains and associated genera.</title>
        <authorList>
            <person name="Sun Z."/>
            <person name="Harris H.M."/>
            <person name="McCann A."/>
            <person name="Guo C."/>
            <person name="Argimon S."/>
            <person name="Zhang W."/>
            <person name="Yang X."/>
            <person name="Jeffery I.B."/>
            <person name="Cooney J.C."/>
            <person name="Kagawa T.F."/>
            <person name="Liu W."/>
            <person name="Song Y."/>
            <person name="Salvetti E."/>
            <person name="Wrobel A."/>
            <person name="Rasinkangas P."/>
            <person name="Parkhill J."/>
            <person name="Rea M.C."/>
            <person name="O'Sullivan O."/>
            <person name="Ritari J."/>
            <person name="Douillard F.P."/>
            <person name="Paul Ross R."/>
            <person name="Yang R."/>
            <person name="Briner A.E."/>
            <person name="Felis G.E."/>
            <person name="de Vos W.M."/>
            <person name="Barrangou R."/>
            <person name="Klaenhammer T.R."/>
            <person name="Caufield P.W."/>
            <person name="Cui Y."/>
            <person name="Zhang H."/>
            <person name="O'Toole P.W."/>
        </authorList>
    </citation>
    <scope>NUCLEOTIDE SEQUENCE [LARGE SCALE GENOMIC DNA]</scope>
    <source>
        <strain evidence="3 4">DSM 6629</strain>
    </source>
</reference>
<dbReference type="SUPFAM" id="SSF55874">
    <property type="entry name" value="ATPase domain of HSP90 chaperone/DNA topoisomerase II/histidine kinase"/>
    <property type="match status" value="1"/>
</dbReference>
<feature type="domain" description="Sensor histidine kinase NatK-like C-terminal" evidence="2">
    <location>
        <begin position="169"/>
        <end position="267"/>
    </location>
</feature>
<proteinExistence type="predicted"/>
<dbReference type="EMBL" id="AZGN01000055">
    <property type="protein sequence ID" value="KRM31379.1"/>
    <property type="molecule type" value="Genomic_DNA"/>
</dbReference>
<keyword evidence="3" id="KW-0418">Kinase</keyword>
<dbReference type="Proteomes" id="UP000051735">
    <property type="component" value="Unassembled WGS sequence"/>
</dbReference>
<evidence type="ECO:0000313" key="3">
    <source>
        <dbReference type="EMBL" id="KRM31379.1"/>
    </source>
</evidence>
<accession>A0ABR5PME9</accession>
<evidence type="ECO:0000256" key="1">
    <source>
        <dbReference type="SAM" id="Coils"/>
    </source>
</evidence>
<feature type="coiled-coil region" evidence="1">
    <location>
        <begin position="24"/>
        <end position="110"/>
    </location>
</feature>
<comment type="caution">
    <text evidence="3">The sequence shown here is derived from an EMBL/GenBank/DDBJ whole genome shotgun (WGS) entry which is preliminary data.</text>
</comment>
<dbReference type="PANTHER" id="PTHR40448:SF1">
    <property type="entry name" value="TWO-COMPONENT SENSOR HISTIDINE KINASE"/>
    <property type="match status" value="1"/>
</dbReference>
<keyword evidence="3" id="KW-0808">Transferase</keyword>
<dbReference type="PANTHER" id="PTHR40448">
    <property type="entry name" value="TWO-COMPONENT SENSOR HISTIDINE KINASE"/>
    <property type="match status" value="1"/>
</dbReference>
<dbReference type="InterPro" id="IPR032834">
    <property type="entry name" value="NatK-like_C"/>
</dbReference>
<protein>
    <submittedName>
        <fullName evidence="3">Two-component system histidine kinase</fullName>
    </submittedName>
</protein>
<dbReference type="GO" id="GO:0016301">
    <property type="term" value="F:kinase activity"/>
    <property type="evidence" value="ECO:0007669"/>
    <property type="project" value="UniProtKB-KW"/>
</dbReference>
<dbReference type="InterPro" id="IPR036890">
    <property type="entry name" value="HATPase_C_sf"/>
</dbReference>
<gene>
    <name evidence="3" type="ORF">FC44_GL000617</name>
</gene>
<name>A0ABR5PME9_9LACO</name>
<dbReference type="Pfam" id="PF14501">
    <property type="entry name" value="HATPase_c_5"/>
    <property type="match status" value="1"/>
</dbReference>
<keyword evidence="4" id="KW-1185">Reference proteome</keyword>